<feature type="compositionally biased region" description="Basic and acidic residues" evidence="1">
    <location>
        <begin position="709"/>
        <end position="718"/>
    </location>
</feature>
<protein>
    <submittedName>
        <fullName evidence="5">Collagen alpha-1(I) chain</fullName>
    </submittedName>
</protein>
<feature type="compositionally biased region" description="Basic and acidic residues" evidence="1">
    <location>
        <begin position="906"/>
        <end position="916"/>
    </location>
</feature>
<evidence type="ECO:0000256" key="2">
    <source>
        <dbReference type="SAM" id="SignalP"/>
    </source>
</evidence>
<feature type="compositionally biased region" description="Polar residues" evidence="1">
    <location>
        <begin position="573"/>
        <end position="595"/>
    </location>
</feature>
<feature type="compositionally biased region" description="Polar residues" evidence="1">
    <location>
        <begin position="615"/>
        <end position="637"/>
    </location>
</feature>
<feature type="compositionally biased region" description="Basic and acidic residues" evidence="1">
    <location>
        <begin position="298"/>
        <end position="309"/>
    </location>
</feature>
<organism evidence="3">
    <name type="scientific">Apis mellifera</name>
    <name type="common">Honeybee</name>
    <dbReference type="NCBI Taxonomy" id="7460"/>
    <lineage>
        <taxon>Eukaryota</taxon>
        <taxon>Metazoa</taxon>
        <taxon>Ecdysozoa</taxon>
        <taxon>Arthropoda</taxon>
        <taxon>Hexapoda</taxon>
        <taxon>Insecta</taxon>
        <taxon>Pterygota</taxon>
        <taxon>Neoptera</taxon>
        <taxon>Endopterygota</taxon>
        <taxon>Hymenoptera</taxon>
        <taxon>Apocrita</taxon>
        <taxon>Aculeata</taxon>
        <taxon>Apoidea</taxon>
        <taxon>Anthophila</taxon>
        <taxon>Apidae</taxon>
        <taxon>Apis</taxon>
    </lineage>
</organism>
<dbReference type="GeneID" id="552446"/>
<reference evidence="3" key="1">
    <citation type="submission" date="2021-01" db="UniProtKB">
        <authorList>
            <consortium name="EnsemblMetazoa"/>
        </authorList>
    </citation>
    <scope>IDENTIFICATION</scope>
    <source>
        <strain evidence="3">DH4</strain>
    </source>
</reference>
<keyword evidence="5" id="KW-0176">Collagen</keyword>
<feature type="compositionally biased region" description="Polar residues" evidence="1">
    <location>
        <begin position="547"/>
        <end position="565"/>
    </location>
</feature>
<reference evidence="5" key="2">
    <citation type="submission" date="2025-04" db="UniProtKB">
        <authorList>
            <consortium name="RefSeq"/>
        </authorList>
    </citation>
    <scope>IDENTIFICATION</scope>
    <source>
        <strain evidence="5">DH4</strain>
        <tissue evidence="5">Whole body</tissue>
    </source>
</reference>
<evidence type="ECO:0000313" key="5">
    <source>
        <dbReference type="RefSeq" id="XP_624822.4"/>
    </source>
</evidence>
<feature type="compositionally biased region" description="Low complexity" evidence="1">
    <location>
        <begin position="993"/>
        <end position="1042"/>
    </location>
</feature>
<keyword evidence="2" id="KW-0732">Signal</keyword>
<feature type="compositionally biased region" description="Polar residues" evidence="1">
    <location>
        <begin position="769"/>
        <end position="791"/>
    </location>
</feature>
<sequence length="1071" mass="110474">MSGFIRTFHFPTLVLLFATFVAGSGAYEGNVGSLSYSSASANAYSSSGTGFIGNEGHKGIRSYDTSGGHNQPNGGGGHQDGGCKWSKCKWENDDYWEKEEEETEPEEEDEDECYDDGQYKVHDHRHKSKGGPPPGVQKLGAPNPFTGQQSQYTGGGAPFGTVTPISGHSQTTASTQGSQQPFNQQSGSTNQRYDGPTPGTGLHPVAAPGSWSNADVSTDKNGPKTGFGCAGNYQRETGCAQGPSGTPPVKQSPLPFPGIEGVRKENSPGYFGSPPSECSGSPYEKCIDKSGSQPTRPYDSDKALPDIEQGRYPGSPQNVPYGPQYSASKPPESNTGPYSRPLQNSHVGINLDSGAGRPPIFGSTDSSPFSSNGSPFGTAQTSGPPSDNAPRVTQKPGYSSVKGSSGAGSRTSKDGDSKIFYINVTPASGKPEGHNADEKTQPLYRPNYSATGTTRPSYQPNPHDNAQTTKPASYDGKTQPSYQPASDFGTTKPTYQPNVYGGTTKPSYQPSPYSGTGTTKPSYQPGPYNDFGTTKPAYQPGVYGGTTKPSYQPSPYSGTGTTKPSYQPGPYSNFGTTKPAYQSGPYSGTGTTKPSYQPGPYNNFGTTKPAYQPNVYGTTKSSYQPSPYSGTGTTKPSYQPGPYNDFGTTKPAYQPGGTTKSSYQPSPYSGIGTTKPSYQPGPYSDFGTTKPVYQPGIYGEPTKPSYEQKPYKGPDETKPLSGCHSGSRGCENRSGCGSQTNGKSPDSCGQPGVPVDISKISGPIAGSDAYSNDFSQSSQKIIPGSSGQLFNGSPIGGGNSPYNCLSGTDCVSGPGNPSYVPNKFDKTNKIVEGGGSYPSNPFLTGKIPIPAIGGPTVTSTSKPIGHGNPFLQGNVGAISGAWSQSIGGAVAHPGGSNKNVVSIEEESTRPLDKDNPFLHGSGSARGDIGIDDKTTGETDSLIPAIDRTYAGPGQTNGNPVGHYPGLTNDGSSSATKNPSGTNRGSGSGGGIGIDSTGFGNLPGSFANSQASSYANSGSYSGSGAPSFGQASSGSWASSGANAASWSSSSASAYASSSAGSWSGGQSSHVKG</sequence>
<gene>
    <name evidence="5" type="primary">LOC552446</name>
</gene>
<dbReference type="RefSeq" id="XP_624822.4">
    <property type="nucleotide sequence ID" value="XM_624819.6"/>
</dbReference>
<dbReference type="Proteomes" id="UP000005203">
    <property type="component" value="Linkage group LG11"/>
</dbReference>
<keyword evidence="4" id="KW-1185">Reference proteome</keyword>
<feature type="chain" id="PRO_5044660894" evidence="2">
    <location>
        <begin position="27"/>
        <end position="1071"/>
    </location>
</feature>
<dbReference type="OrthoDB" id="7553546at2759"/>
<proteinExistence type="predicted"/>
<feature type="compositionally biased region" description="Gly residues" evidence="1">
    <location>
        <begin position="983"/>
        <end position="992"/>
    </location>
</feature>
<dbReference type="EnsemblMetazoa" id="XM_624819">
    <property type="protein sequence ID" value="XP_624822"/>
    <property type="gene ID" value="LOC552446"/>
</dbReference>
<accession>A0A7M7R8S8</accession>
<feature type="compositionally biased region" description="Polar residues" evidence="1">
    <location>
        <begin position="401"/>
        <end position="410"/>
    </location>
</feature>
<evidence type="ECO:0000313" key="3">
    <source>
        <dbReference type="EnsemblMetazoa" id="XP_624822"/>
    </source>
</evidence>
<accession>A0A8B9B775</accession>
<feature type="compositionally biased region" description="Polar residues" evidence="1">
    <location>
        <begin position="504"/>
        <end position="522"/>
    </location>
</feature>
<feature type="signal peptide" evidence="2">
    <location>
        <begin position="1"/>
        <end position="26"/>
    </location>
</feature>
<evidence type="ECO:0000256" key="1">
    <source>
        <dbReference type="SAM" id="MobiDB-lite"/>
    </source>
</evidence>
<dbReference type="AlphaFoldDB" id="A0A7M7R8S8"/>
<evidence type="ECO:0000313" key="4">
    <source>
        <dbReference type="Proteomes" id="UP000005203"/>
    </source>
</evidence>
<feature type="compositionally biased region" description="Low complexity" evidence="1">
    <location>
        <begin position="361"/>
        <end position="378"/>
    </location>
</feature>
<feature type="region of interest" description="Disordered" evidence="1">
    <location>
        <begin position="893"/>
        <end position="1042"/>
    </location>
</feature>
<feature type="compositionally biased region" description="Polar residues" evidence="1">
    <location>
        <begin position="325"/>
        <end position="347"/>
    </location>
</feature>
<dbReference type="GO" id="GO:0005581">
    <property type="term" value="C:collagen trimer"/>
    <property type="evidence" value="ECO:0007669"/>
    <property type="project" value="UniProtKB-KW"/>
</dbReference>
<feature type="region of interest" description="Disordered" evidence="1">
    <location>
        <begin position="122"/>
        <end position="793"/>
    </location>
</feature>
<dbReference type="KEGG" id="ame:552446"/>
<feature type="compositionally biased region" description="Low complexity" evidence="1">
    <location>
        <begin position="166"/>
        <end position="180"/>
    </location>
</feature>
<feature type="compositionally biased region" description="Polar residues" evidence="1">
    <location>
        <begin position="181"/>
        <end position="192"/>
    </location>
</feature>
<feature type="compositionally biased region" description="Polar residues" evidence="1">
    <location>
        <begin position="735"/>
        <end position="744"/>
    </location>
</feature>
<feature type="compositionally biased region" description="Polar residues" evidence="1">
    <location>
        <begin position="968"/>
        <end position="978"/>
    </location>
</feature>
<feature type="compositionally biased region" description="Polar residues" evidence="1">
    <location>
        <begin position="448"/>
        <end position="497"/>
    </location>
</feature>
<name>A0A7M7R8S8_APIME</name>
<feature type="compositionally biased region" description="Basic and acidic residues" evidence="1">
    <location>
        <begin position="431"/>
        <end position="440"/>
    </location>
</feature>
<feature type="compositionally biased region" description="Polar residues" evidence="1">
    <location>
        <begin position="656"/>
        <end position="677"/>
    </location>
</feature>